<dbReference type="RefSeq" id="WP_126024628.1">
    <property type="nucleotide sequence ID" value="NZ_RXFT01000013.1"/>
</dbReference>
<keyword evidence="1" id="KW-1133">Transmembrane helix</keyword>
<protein>
    <submittedName>
        <fullName evidence="2">Uncharacterized protein</fullName>
    </submittedName>
</protein>
<sequence length="61" mass="6848">MRGELWLVFAMAVLIATIALLHLAVERERAGGSFQFDLQQLMSEAPVKSPVTTMSLQQEMR</sequence>
<keyword evidence="1" id="KW-0472">Membrane</keyword>
<keyword evidence="1" id="KW-0812">Transmembrane</keyword>
<dbReference type="EMBL" id="RXFT01000013">
    <property type="protein sequence ID" value="RUR70510.1"/>
    <property type="molecule type" value="Genomic_DNA"/>
</dbReference>
<dbReference type="Proteomes" id="UP000281118">
    <property type="component" value="Unassembled WGS sequence"/>
</dbReference>
<accession>A0A3S0XVC0</accession>
<organism evidence="2 3">
    <name type="scientific">Variovorax guangxiensis</name>
    <dbReference type="NCBI Taxonomy" id="1775474"/>
    <lineage>
        <taxon>Bacteria</taxon>
        <taxon>Pseudomonadati</taxon>
        <taxon>Pseudomonadota</taxon>
        <taxon>Betaproteobacteria</taxon>
        <taxon>Burkholderiales</taxon>
        <taxon>Comamonadaceae</taxon>
        <taxon>Variovorax</taxon>
    </lineage>
</organism>
<gene>
    <name evidence="2" type="ORF">EJP67_25975</name>
</gene>
<dbReference type="AlphaFoldDB" id="A0A3S0XVC0"/>
<evidence type="ECO:0000313" key="3">
    <source>
        <dbReference type="Proteomes" id="UP000281118"/>
    </source>
</evidence>
<name>A0A3S0XVC0_9BURK</name>
<reference evidence="2 3" key="1">
    <citation type="submission" date="2018-12" db="EMBL/GenBank/DDBJ databases">
        <title>The genome sequences of Variovorax guangxiensis DSM 27352.</title>
        <authorList>
            <person name="Gao J."/>
            <person name="Sun J."/>
        </authorList>
    </citation>
    <scope>NUCLEOTIDE SEQUENCE [LARGE SCALE GENOMIC DNA]</scope>
    <source>
        <strain evidence="2 3">DSM 27352</strain>
    </source>
</reference>
<feature type="transmembrane region" description="Helical" evidence="1">
    <location>
        <begin position="6"/>
        <end position="25"/>
    </location>
</feature>
<proteinExistence type="predicted"/>
<evidence type="ECO:0000256" key="1">
    <source>
        <dbReference type="SAM" id="Phobius"/>
    </source>
</evidence>
<comment type="caution">
    <text evidence="2">The sequence shown here is derived from an EMBL/GenBank/DDBJ whole genome shotgun (WGS) entry which is preliminary data.</text>
</comment>
<evidence type="ECO:0000313" key="2">
    <source>
        <dbReference type="EMBL" id="RUR70510.1"/>
    </source>
</evidence>